<accession>A0A0G4B2P0</accession>
<dbReference type="EMBL" id="CP011213">
    <property type="protein sequence ID" value="AKM82154.1"/>
    <property type="molecule type" value="Genomic_DNA"/>
</dbReference>
<dbReference type="Proteomes" id="UP000035648">
    <property type="component" value="Chromosome"/>
</dbReference>
<dbReference type="KEGG" id="bbgw:UT28_C0001G0345"/>
<dbReference type="PRINTS" id="PR00509">
    <property type="entry name" value="PGMPMM"/>
</dbReference>
<dbReference type="GO" id="GO:0000287">
    <property type="term" value="F:magnesium ion binding"/>
    <property type="evidence" value="ECO:0007669"/>
    <property type="project" value="InterPro"/>
</dbReference>
<dbReference type="Pfam" id="PF02879">
    <property type="entry name" value="PGM_PMM_II"/>
    <property type="match status" value="1"/>
</dbReference>
<keyword evidence="4 7" id="KW-0479">Metal-binding</keyword>
<dbReference type="GO" id="GO:0016868">
    <property type="term" value="F:intramolecular phosphotransferase activity"/>
    <property type="evidence" value="ECO:0007669"/>
    <property type="project" value="InterPro"/>
</dbReference>
<evidence type="ECO:0000256" key="4">
    <source>
        <dbReference type="ARBA" id="ARBA00022723"/>
    </source>
</evidence>
<evidence type="ECO:0000259" key="9">
    <source>
        <dbReference type="Pfam" id="PF02878"/>
    </source>
</evidence>
<evidence type="ECO:0000313" key="12">
    <source>
        <dbReference type="EMBL" id="AKM82154.1"/>
    </source>
</evidence>
<dbReference type="CDD" id="cd03089">
    <property type="entry name" value="PMM_PGM"/>
    <property type="match status" value="1"/>
</dbReference>
<dbReference type="Pfam" id="PF02880">
    <property type="entry name" value="PGM_PMM_III"/>
    <property type="match status" value="1"/>
</dbReference>
<feature type="domain" description="Alpha-D-phosphohexomutase alpha/beta/alpha" evidence="9">
    <location>
        <begin position="8"/>
        <end position="124"/>
    </location>
</feature>
<sequence>MQEINAGIFKAYDIRGIYPSEINEDLIYKIGQAYVKVVQPNGKIAVGHDVRLSSEKLSESLIKSLTDAGIDVVDVGLISTEMLYYAVGNFGYQGGLQVTASHNPAEYNGLKMVREEAKPISSDTGIYEMRDLIIAGKEKVDSDTKGSVEKKDIMVDFAQFVLKYVDISAIKPLKLVYNPNFGLEGEVLKKVIEAGNLPLEIVGLNNTPDGNFPKGRPDPFRPENRPEFVELVKSSNADLGVAWDADADRVFFCTKSGNFLEPYYLNALLIKLQLEKKPGSTIVYDPRFTWAIIDSAKENGGNAVVSRVGHSFIKEKMREVDGIFCGESSGHTYFKDFWYADSGIIPLLLVLELVSKKGDLDALLKPYFDKYFMPGEINTEVNDAQAKIKEIKEKYADGKQDELDGISIEYPDWRFNVRSSNTEPLLRLCLEAKSKELMEEKKDEVLGIIRG</sequence>
<evidence type="ECO:0000313" key="13">
    <source>
        <dbReference type="Proteomes" id="UP000035648"/>
    </source>
</evidence>
<dbReference type="Gene3D" id="3.30.310.50">
    <property type="entry name" value="Alpha-D-phosphohexomutase, C-terminal domain"/>
    <property type="match status" value="1"/>
</dbReference>
<dbReference type="PATRIC" id="fig|1618337.4.peg.342"/>
<dbReference type="InterPro" id="IPR005844">
    <property type="entry name" value="A-D-PHexomutase_a/b/a-I"/>
</dbReference>
<evidence type="ECO:0000256" key="6">
    <source>
        <dbReference type="ARBA" id="ARBA00023235"/>
    </source>
</evidence>
<dbReference type="InterPro" id="IPR005843">
    <property type="entry name" value="A-D-PHexomutase_C"/>
</dbReference>
<dbReference type="SUPFAM" id="SSF55957">
    <property type="entry name" value="Phosphoglucomutase, C-terminal domain"/>
    <property type="match status" value="1"/>
</dbReference>
<dbReference type="PANTHER" id="PTHR43771">
    <property type="entry name" value="PHOSPHOMANNOMUTASE"/>
    <property type="match status" value="1"/>
</dbReference>
<evidence type="ECO:0000256" key="7">
    <source>
        <dbReference type="RuleBase" id="RU004326"/>
    </source>
</evidence>
<dbReference type="Gene3D" id="3.40.120.10">
    <property type="entry name" value="Alpha-D-Glucose-1,6-Bisphosphate, subunit A, domain 3"/>
    <property type="match status" value="3"/>
</dbReference>
<dbReference type="InterPro" id="IPR005845">
    <property type="entry name" value="A-D-PHexomutase_a/b/a-II"/>
</dbReference>
<gene>
    <name evidence="12" type="ORF">UT28_C0001G0345</name>
</gene>
<dbReference type="InterPro" id="IPR005846">
    <property type="entry name" value="A-D-PHexomutase_a/b/a-III"/>
</dbReference>
<evidence type="ECO:0000259" key="10">
    <source>
        <dbReference type="Pfam" id="PF02879"/>
    </source>
</evidence>
<dbReference type="SUPFAM" id="SSF53738">
    <property type="entry name" value="Phosphoglucomutase, first 3 domains"/>
    <property type="match status" value="3"/>
</dbReference>
<dbReference type="STRING" id="1618337.UT28_C0001G0345"/>
<protein>
    <submittedName>
        <fullName evidence="12">Phosphomannomutase</fullName>
    </submittedName>
</protein>
<feature type="domain" description="Alpha-D-phosphohexomutase alpha/beta/alpha" evidence="10">
    <location>
        <begin position="157"/>
        <end position="257"/>
    </location>
</feature>
<evidence type="ECO:0000256" key="3">
    <source>
        <dbReference type="ARBA" id="ARBA00022553"/>
    </source>
</evidence>
<organism evidence="12 13">
    <name type="scientific">Berkelbacteria bacterium GW2011_GWE1_39_12</name>
    <dbReference type="NCBI Taxonomy" id="1618337"/>
    <lineage>
        <taxon>Bacteria</taxon>
        <taxon>Candidatus Berkelbacteria</taxon>
    </lineage>
</organism>
<dbReference type="InterPro" id="IPR005841">
    <property type="entry name" value="Alpha-D-phosphohexomutase_SF"/>
</dbReference>
<proteinExistence type="inferred from homology"/>
<reference evidence="12 13" key="1">
    <citation type="journal article" date="2015" name="Nature">
        <title>rRNA introns, odd ribosomes, and small enigmatic genomes across a large radiation of phyla.</title>
        <authorList>
            <person name="Brown C.T."/>
            <person name="Hug L.A."/>
            <person name="Thomas B.C."/>
            <person name="Sharon I."/>
            <person name="Castelle C.J."/>
            <person name="Singh A."/>
            <person name="Wilkins M.J."/>
            <person name="Williams K.H."/>
            <person name="Banfield J.F."/>
        </authorList>
    </citation>
    <scope>NUCLEOTIDE SEQUENCE [LARGE SCALE GENOMIC DNA]</scope>
</reference>
<evidence type="ECO:0000256" key="2">
    <source>
        <dbReference type="ARBA" id="ARBA00010231"/>
    </source>
</evidence>
<comment type="similarity">
    <text evidence="2 7">Belongs to the phosphohexose mutase family.</text>
</comment>
<keyword evidence="5 7" id="KW-0460">Magnesium</keyword>
<evidence type="ECO:0000259" key="11">
    <source>
        <dbReference type="Pfam" id="PF02880"/>
    </source>
</evidence>
<dbReference type="Pfam" id="PF02878">
    <property type="entry name" value="PGM_PMM_I"/>
    <property type="match status" value="1"/>
</dbReference>
<dbReference type="InterPro" id="IPR016066">
    <property type="entry name" value="A-D-PHexomutase_CS"/>
</dbReference>
<evidence type="ECO:0000256" key="5">
    <source>
        <dbReference type="ARBA" id="ARBA00022842"/>
    </source>
</evidence>
<evidence type="ECO:0000259" key="8">
    <source>
        <dbReference type="Pfam" id="PF00408"/>
    </source>
</evidence>
<dbReference type="AlphaFoldDB" id="A0A0G4B2P0"/>
<dbReference type="PROSITE" id="PS00710">
    <property type="entry name" value="PGM_PMM"/>
    <property type="match status" value="1"/>
</dbReference>
<keyword evidence="3" id="KW-0597">Phosphoprotein</keyword>
<comment type="cofactor">
    <cofactor evidence="1">
        <name>Mg(2+)</name>
        <dbReference type="ChEBI" id="CHEBI:18420"/>
    </cofactor>
</comment>
<dbReference type="InterPro" id="IPR016055">
    <property type="entry name" value="A-D-PHexomutase_a/b/a-I/II/III"/>
</dbReference>
<dbReference type="Pfam" id="PF00408">
    <property type="entry name" value="PGM_PMM_IV"/>
    <property type="match status" value="1"/>
</dbReference>
<dbReference type="PANTHER" id="PTHR43771:SF1">
    <property type="entry name" value="PHOSPHOMANNOMUTASE"/>
    <property type="match status" value="1"/>
</dbReference>
<evidence type="ECO:0000256" key="1">
    <source>
        <dbReference type="ARBA" id="ARBA00001946"/>
    </source>
</evidence>
<feature type="domain" description="Alpha-D-phosphohexomutase C-terminal" evidence="8">
    <location>
        <begin position="376"/>
        <end position="446"/>
    </location>
</feature>
<name>A0A0G4B2P0_9BACT</name>
<feature type="domain" description="Alpha-D-phosphohexomutase alpha/beta/alpha" evidence="11">
    <location>
        <begin position="264"/>
        <end position="370"/>
    </location>
</feature>
<dbReference type="GO" id="GO:0005975">
    <property type="term" value="P:carbohydrate metabolic process"/>
    <property type="evidence" value="ECO:0007669"/>
    <property type="project" value="InterPro"/>
</dbReference>
<keyword evidence="6" id="KW-0413">Isomerase</keyword>
<dbReference type="InterPro" id="IPR036900">
    <property type="entry name" value="A-D-PHexomutase_C_sf"/>
</dbReference>